<feature type="region of interest" description="Disordered" evidence="1">
    <location>
        <begin position="335"/>
        <end position="422"/>
    </location>
</feature>
<evidence type="ECO:0000313" key="2">
    <source>
        <dbReference type="EMBL" id="KAK8064428.1"/>
    </source>
</evidence>
<reference evidence="2 3" key="1">
    <citation type="submission" date="2023-01" db="EMBL/GenBank/DDBJ databases">
        <title>Analysis of 21 Apiospora genomes using comparative genomics revels a genus with tremendous synthesis potential of carbohydrate active enzymes and secondary metabolites.</title>
        <authorList>
            <person name="Sorensen T."/>
        </authorList>
    </citation>
    <scope>NUCLEOTIDE SEQUENCE [LARGE SCALE GENOMIC DNA]</scope>
    <source>
        <strain evidence="2 3">CBS 135458</strain>
    </source>
</reference>
<feature type="compositionally biased region" description="Polar residues" evidence="1">
    <location>
        <begin position="356"/>
        <end position="367"/>
    </location>
</feature>
<feature type="region of interest" description="Disordered" evidence="1">
    <location>
        <begin position="439"/>
        <end position="505"/>
    </location>
</feature>
<dbReference type="GeneID" id="92091538"/>
<protein>
    <submittedName>
        <fullName evidence="2">Uncharacterized protein</fullName>
    </submittedName>
</protein>
<name>A0ABR1V323_9PEZI</name>
<gene>
    <name evidence="2" type="ORF">PG994_007066</name>
</gene>
<dbReference type="Proteomes" id="UP001480595">
    <property type="component" value="Unassembled WGS sequence"/>
</dbReference>
<dbReference type="RefSeq" id="XP_066715417.1">
    <property type="nucleotide sequence ID" value="XM_066858475.1"/>
</dbReference>
<keyword evidence="3" id="KW-1185">Reference proteome</keyword>
<dbReference type="EMBL" id="JAQQWL010000007">
    <property type="protein sequence ID" value="KAK8064428.1"/>
    <property type="molecule type" value="Genomic_DNA"/>
</dbReference>
<evidence type="ECO:0000256" key="1">
    <source>
        <dbReference type="SAM" id="MobiDB-lite"/>
    </source>
</evidence>
<evidence type="ECO:0000313" key="3">
    <source>
        <dbReference type="Proteomes" id="UP001480595"/>
    </source>
</evidence>
<feature type="compositionally biased region" description="Low complexity" evidence="1">
    <location>
        <begin position="454"/>
        <end position="469"/>
    </location>
</feature>
<accession>A0ABR1V323</accession>
<sequence>MNSAPAVSARTERPPQDVDSVIGYSKISKEFHFWHAGNIRQFLFIFHMLLHDNLVSKHSDTSMWVLQILGSYFSLQLDPQAAIYLRQQTESHLARFGLAAFATRRSFLNLFRFYWSMNYLKEAKSLAEGMSLRLQTELSDAPDAFLIWKTLAADVECRENGESNAAALYGELAYQYSLYPGASNRSYELLHSALQLFFIGKAKWGEALTQIARADEWLDRVPEALRYATETLVERRVAIMVLKAAVLEARGDTEEAIRAYSDLMTLCAQHLDEDPYIESWHDAADNRIAALTVAKWKENKINKDNITASPTASIAIPVLEEMSPDWMGSPVRVKEEDQNAFRGSSLVSTRRGDETAATSNLPPTSGSIPKPPELVSTKRSAPAELSTRQMPSAHRPKRPVVRGKRGGLPGETHPGTTDCPTKETLPIIAHDAKYLETDRQQCSEKRRVRHQRQRSAAAAAAARTQTMTAKLSAPANNKAPLSDFCRNSEKPRPHATCRVPASSLT</sequence>
<organism evidence="2 3">
    <name type="scientific">Apiospora phragmitis</name>
    <dbReference type="NCBI Taxonomy" id="2905665"/>
    <lineage>
        <taxon>Eukaryota</taxon>
        <taxon>Fungi</taxon>
        <taxon>Dikarya</taxon>
        <taxon>Ascomycota</taxon>
        <taxon>Pezizomycotina</taxon>
        <taxon>Sordariomycetes</taxon>
        <taxon>Xylariomycetidae</taxon>
        <taxon>Amphisphaeriales</taxon>
        <taxon>Apiosporaceae</taxon>
        <taxon>Apiospora</taxon>
    </lineage>
</organism>
<comment type="caution">
    <text evidence="2">The sequence shown here is derived from an EMBL/GenBank/DDBJ whole genome shotgun (WGS) entry which is preliminary data.</text>
</comment>
<feature type="compositionally biased region" description="Basic residues" evidence="1">
    <location>
        <begin position="394"/>
        <end position="405"/>
    </location>
</feature>
<proteinExistence type="predicted"/>